<dbReference type="Pfam" id="PF06580">
    <property type="entry name" value="His_kinase"/>
    <property type="match status" value="1"/>
</dbReference>
<keyword evidence="9" id="KW-1185">Reference proteome</keyword>
<dbReference type="InterPro" id="IPR005467">
    <property type="entry name" value="His_kinase_dom"/>
</dbReference>
<dbReference type="InterPro" id="IPR029016">
    <property type="entry name" value="GAF-like_dom_sf"/>
</dbReference>
<reference evidence="8 9" key="1">
    <citation type="submission" date="2023-08" db="EMBL/GenBank/DDBJ databases">
        <title>Genome sequence of Thermaerobacter compostii strain Ins1, a spore-forming filamentous bacterium isolated from a deep geothermal reservoir.</title>
        <authorList>
            <person name="Bregnard D."/>
            <person name="Gonzalez D."/>
            <person name="Junier P."/>
        </authorList>
    </citation>
    <scope>NUCLEOTIDE SEQUENCE [LARGE SCALE GENOMIC DNA]</scope>
    <source>
        <strain evidence="8 9">Ins1</strain>
    </source>
</reference>
<dbReference type="Proteomes" id="UP001304683">
    <property type="component" value="Chromosome"/>
</dbReference>
<dbReference type="Gene3D" id="3.30.450.40">
    <property type="match status" value="1"/>
</dbReference>
<comment type="catalytic activity">
    <reaction evidence="1">
        <text>ATP + protein L-histidine = ADP + protein N-phospho-L-histidine.</text>
        <dbReference type="EC" id="2.7.13.3"/>
    </reaction>
</comment>
<keyword evidence="5" id="KW-0175">Coiled coil</keyword>
<keyword evidence="3 8" id="KW-0808">Transferase</keyword>
<keyword evidence="4" id="KW-0902">Two-component regulatory system</keyword>
<dbReference type="EC" id="2.7.13.3" evidence="2"/>
<dbReference type="InterPro" id="IPR036890">
    <property type="entry name" value="HATPase_C_sf"/>
</dbReference>
<feature type="region of interest" description="Disordered" evidence="6">
    <location>
        <begin position="369"/>
        <end position="435"/>
    </location>
</feature>
<proteinExistence type="predicted"/>
<dbReference type="InterPro" id="IPR003018">
    <property type="entry name" value="GAF"/>
</dbReference>
<name>A0ABZ0QPF4_9FIRM</name>
<dbReference type="InterPro" id="IPR050640">
    <property type="entry name" value="Bact_2-comp_sensor_kinase"/>
</dbReference>
<dbReference type="SUPFAM" id="SSF55781">
    <property type="entry name" value="GAF domain-like"/>
    <property type="match status" value="1"/>
</dbReference>
<evidence type="ECO:0000256" key="2">
    <source>
        <dbReference type="ARBA" id="ARBA00012438"/>
    </source>
</evidence>
<dbReference type="SUPFAM" id="SSF55874">
    <property type="entry name" value="ATPase domain of HSP90 chaperone/DNA topoisomerase II/histidine kinase"/>
    <property type="match status" value="1"/>
</dbReference>
<gene>
    <name evidence="8" type="ORF">Q5761_11110</name>
</gene>
<evidence type="ECO:0000313" key="8">
    <source>
        <dbReference type="EMBL" id="WPD18893.1"/>
    </source>
</evidence>
<dbReference type="InterPro" id="IPR003594">
    <property type="entry name" value="HATPase_dom"/>
</dbReference>
<dbReference type="RefSeq" id="WP_243123641.1">
    <property type="nucleotide sequence ID" value="NZ_CP132508.1"/>
</dbReference>
<dbReference type="PANTHER" id="PTHR34220:SF7">
    <property type="entry name" value="SENSOR HISTIDINE KINASE YPDA"/>
    <property type="match status" value="1"/>
</dbReference>
<dbReference type="InterPro" id="IPR004358">
    <property type="entry name" value="Sig_transdc_His_kin-like_C"/>
</dbReference>
<dbReference type="EMBL" id="CP132508">
    <property type="protein sequence ID" value="WPD18893.1"/>
    <property type="molecule type" value="Genomic_DNA"/>
</dbReference>
<evidence type="ECO:0000313" key="9">
    <source>
        <dbReference type="Proteomes" id="UP001304683"/>
    </source>
</evidence>
<evidence type="ECO:0000256" key="3">
    <source>
        <dbReference type="ARBA" id="ARBA00022777"/>
    </source>
</evidence>
<feature type="domain" description="Histidine kinase" evidence="7">
    <location>
        <begin position="266"/>
        <end position="367"/>
    </location>
</feature>
<feature type="coiled-coil region" evidence="5">
    <location>
        <begin position="148"/>
        <end position="178"/>
    </location>
</feature>
<protein>
    <recommendedName>
        <fullName evidence="2">histidine kinase</fullName>
        <ecNumber evidence="2">2.7.13.3</ecNumber>
    </recommendedName>
</protein>
<evidence type="ECO:0000256" key="1">
    <source>
        <dbReference type="ARBA" id="ARBA00000085"/>
    </source>
</evidence>
<dbReference type="InterPro" id="IPR010559">
    <property type="entry name" value="Sig_transdc_His_kin_internal"/>
</dbReference>
<evidence type="ECO:0000256" key="5">
    <source>
        <dbReference type="SAM" id="Coils"/>
    </source>
</evidence>
<feature type="compositionally biased region" description="Low complexity" evidence="6">
    <location>
        <begin position="369"/>
        <end position="381"/>
    </location>
</feature>
<dbReference type="Gene3D" id="3.30.565.10">
    <property type="entry name" value="Histidine kinase-like ATPase, C-terminal domain"/>
    <property type="match status" value="1"/>
</dbReference>
<feature type="compositionally biased region" description="Low complexity" evidence="6">
    <location>
        <begin position="409"/>
        <end position="429"/>
    </location>
</feature>
<keyword evidence="3 8" id="KW-0418">Kinase</keyword>
<dbReference type="PANTHER" id="PTHR34220">
    <property type="entry name" value="SENSOR HISTIDINE KINASE YPDA"/>
    <property type="match status" value="1"/>
</dbReference>
<dbReference type="Pfam" id="PF01590">
    <property type="entry name" value="GAF"/>
    <property type="match status" value="1"/>
</dbReference>
<sequence length="435" mass="46684">MTAEWTFLDHTFRIGEETLPYVRQGLNEETAQKICEIIRDIAEVDAVAVTDRQTILGYAGLGCPFMVRHQPILTQATRNVLATGQLRLVTSKADFECPIASCPCPLQAAVIAPLKVRDQVVGTLKLYRTDRNDIPGLIHRLGAGIAQLLSLQMELAEAERLRELAARARLEALQAQIRPHFLFNTLNTVLMFSRTDPDRARGLLVKLAEFLRRALTVRDEFIRLEDELEYVQMYLEIEQARFGENLRFRVRIDPRAFGCLVPVLTIQPLVENAVVHGLAPREGGGRLTVAARVRGGHLHVVVADSGVGIPPEVRQEIFRPGVGKGMGLGLSNVNQRLVGLYGEAYGLRVRSRPGRGTLVRLVVPVQRQAAGATGTPTPAAEGTGGAPARPVAGEAGDGTAAGHGRGRGDPPAGGASPAGWGSDGASPAARGVGAG</sequence>
<evidence type="ECO:0000259" key="7">
    <source>
        <dbReference type="PROSITE" id="PS50109"/>
    </source>
</evidence>
<dbReference type="PRINTS" id="PR00344">
    <property type="entry name" value="BCTRLSENSOR"/>
</dbReference>
<dbReference type="SMART" id="SM00387">
    <property type="entry name" value="HATPase_c"/>
    <property type="match status" value="1"/>
</dbReference>
<evidence type="ECO:0000256" key="6">
    <source>
        <dbReference type="SAM" id="MobiDB-lite"/>
    </source>
</evidence>
<dbReference type="PROSITE" id="PS50109">
    <property type="entry name" value="HIS_KIN"/>
    <property type="match status" value="1"/>
</dbReference>
<accession>A0ABZ0QPF4</accession>
<evidence type="ECO:0000256" key="4">
    <source>
        <dbReference type="ARBA" id="ARBA00023012"/>
    </source>
</evidence>
<dbReference type="GO" id="GO:0016301">
    <property type="term" value="F:kinase activity"/>
    <property type="evidence" value="ECO:0007669"/>
    <property type="project" value="UniProtKB-KW"/>
</dbReference>
<organism evidence="8 9">
    <name type="scientific">Thermaerobacter composti</name>
    <dbReference type="NCBI Taxonomy" id="554949"/>
    <lineage>
        <taxon>Bacteria</taxon>
        <taxon>Bacillati</taxon>
        <taxon>Bacillota</taxon>
        <taxon>Clostridia</taxon>
        <taxon>Eubacteriales</taxon>
        <taxon>Clostridiales Family XVII. Incertae Sedis</taxon>
        <taxon>Thermaerobacter</taxon>
    </lineage>
</organism>
<dbReference type="Pfam" id="PF02518">
    <property type="entry name" value="HATPase_c"/>
    <property type="match status" value="1"/>
</dbReference>